<dbReference type="GO" id="GO:0044774">
    <property type="term" value="P:mitotic DNA integrity checkpoint signaling"/>
    <property type="evidence" value="ECO:0007669"/>
    <property type="project" value="TreeGrafter"/>
</dbReference>
<sequence>MYTPHKEHIRHNLPFGFHKGNAASSATKTLKDTYGNDVVNEKTCRRWFSPSRFKKNGFSLKDEPRAGCSKT</sequence>
<name>A0A564YEA6_HYMDI</name>
<dbReference type="GO" id="GO:0035861">
    <property type="term" value="C:site of double-strand break"/>
    <property type="evidence" value="ECO:0007669"/>
    <property type="project" value="TreeGrafter"/>
</dbReference>
<protein>
    <recommendedName>
        <fullName evidence="1">Mos1 transposase HTH domain-containing protein</fullName>
    </recommendedName>
</protein>
<dbReference type="InterPro" id="IPR041426">
    <property type="entry name" value="Mos1_HTH"/>
</dbReference>
<evidence type="ECO:0000313" key="3">
    <source>
        <dbReference type="Proteomes" id="UP000321570"/>
    </source>
</evidence>
<evidence type="ECO:0000259" key="1">
    <source>
        <dbReference type="Pfam" id="PF17906"/>
    </source>
</evidence>
<dbReference type="EMBL" id="CABIJS010000177">
    <property type="protein sequence ID" value="VUZ45615.1"/>
    <property type="molecule type" value="Genomic_DNA"/>
</dbReference>
<dbReference type="GO" id="GO:0044547">
    <property type="term" value="F:DNA topoisomerase binding"/>
    <property type="evidence" value="ECO:0007669"/>
    <property type="project" value="TreeGrafter"/>
</dbReference>
<feature type="domain" description="Mos1 transposase HTH" evidence="1">
    <location>
        <begin position="6"/>
        <end position="55"/>
    </location>
</feature>
<keyword evidence="3" id="KW-1185">Reference proteome</keyword>
<dbReference type="GO" id="GO:0000014">
    <property type="term" value="F:single-stranded DNA endodeoxyribonuclease activity"/>
    <property type="evidence" value="ECO:0007669"/>
    <property type="project" value="TreeGrafter"/>
</dbReference>
<dbReference type="GO" id="GO:0046975">
    <property type="term" value="F:histone H3K36 methyltransferase activity"/>
    <property type="evidence" value="ECO:0007669"/>
    <property type="project" value="TreeGrafter"/>
</dbReference>
<dbReference type="GO" id="GO:0005634">
    <property type="term" value="C:nucleus"/>
    <property type="evidence" value="ECO:0007669"/>
    <property type="project" value="TreeGrafter"/>
</dbReference>
<dbReference type="GO" id="GO:0003697">
    <property type="term" value="F:single-stranded DNA binding"/>
    <property type="evidence" value="ECO:0007669"/>
    <property type="project" value="TreeGrafter"/>
</dbReference>
<dbReference type="Proteomes" id="UP000321570">
    <property type="component" value="Unassembled WGS sequence"/>
</dbReference>
<dbReference type="InterPro" id="IPR052709">
    <property type="entry name" value="Transposase-MT_Hybrid"/>
</dbReference>
<dbReference type="AlphaFoldDB" id="A0A564YEA6"/>
<dbReference type="GO" id="GO:0003690">
    <property type="term" value="F:double-stranded DNA binding"/>
    <property type="evidence" value="ECO:0007669"/>
    <property type="project" value="TreeGrafter"/>
</dbReference>
<gene>
    <name evidence="2" type="ORF">WMSIL1_LOCUS5472</name>
</gene>
<dbReference type="GO" id="GO:0006303">
    <property type="term" value="P:double-strand break repair via nonhomologous end joining"/>
    <property type="evidence" value="ECO:0007669"/>
    <property type="project" value="TreeGrafter"/>
</dbReference>
<organism evidence="2 3">
    <name type="scientific">Hymenolepis diminuta</name>
    <name type="common">Rat tapeworm</name>
    <dbReference type="NCBI Taxonomy" id="6216"/>
    <lineage>
        <taxon>Eukaryota</taxon>
        <taxon>Metazoa</taxon>
        <taxon>Spiralia</taxon>
        <taxon>Lophotrochozoa</taxon>
        <taxon>Platyhelminthes</taxon>
        <taxon>Cestoda</taxon>
        <taxon>Eucestoda</taxon>
        <taxon>Cyclophyllidea</taxon>
        <taxon>Hymenolepididae</taxon>
        <taxon>Hymenolepis</taxon>
    </lineage>
</organism>
<dbReference type="Gene3D" id="1.10.10.1450">
    <property type="match status" value="1"/>
</dbReference>
<dbReference type="GO" id="GO:0015074">
    <property type="term" value="P:DNA integration"/>
    <property type="evidence" value="ECO:0007669"/>
    <property type="project" value="TreeGrafter"/>
</dbReference>
<dbReference type="Pfam" id="PF17906">
    <property type="entry name" value="HTH_48"/>
    <property type="match status" value="1"/>
</dbReference>
<dbReference type="GO" id="GO:0000793">
    <property type="term" value="C:condensed chromosome"/>
    <property type="evidence" value="ECO:0007669"/>
    <property type="project" value="TreeGrafter"/>
</dbReference>
<reference evidence="2 3" key="1">
    <citation type="submission" date="2019-07" db="EMBL/GenBank/DDBJ databases">
        <authorList>
            <person name="Jastrzebski P J."/>
            <person name="Paukszto L."/>
            <person name="Jastrzebski P J."/>
        </authorList>
    </citation>
    <scope>NUCLEOTIDE SEQUENCE [LARGE SCALE GENOMIC DNA]</scope>
    <source>
        <strain evidence="2 3">WMS-il1</strain>
    </source>
</reference>
<dbReference type="GO" id="GO:0000729">
    <property type="term" value="P:DNA double-strand break processing"/>
    <property type="evidence" value="ECO:0007669"/>
    <property type="project" value="TreeGrafter"/>
</dbReference>
<dbReference type="GO" id="GO:0042800">
    <property type="term" value="F:histone H3K4 methyltransferase activity"/>
    <property type="evidence" value="ECO:0007669"/>
    <property type="project" value="TreeGrafter"/>
</dbReference>
<dbReference type="GO" id="GO:0031297">
    <property type="term" value="P:replication fork processing"/>
    <property type="evidence" value="ECO:0007669"/>
    <property type="project" value="TreeGrafter"/>
</dbReference>
<dbReference type="PANTHER" id="PTHR46060">
    <property type="entry name" value="MARINER MOS1 TRANSPOSASE-LIKE PROTEIN"/>
    <property type="match status" value="1"/>
</dbReference>
<accession>A0A564YEA6</accession>
<proteinExistence type="predicted"/>
<dbReference type="PANTHER" id="PTHR46060:SF2">
    <property type="entry name" value="HISTONE-LYSINE N-METHYLTRANSFERASE SETMAR"/>
    <property type="match status" value="1"/>
</dbReference>
<evidence type="ECO:0000313" key="2">
    <source>
        <dbReference type="EMBL" id="VUZ45615.1"/>
    </source>
</evidence>